<dbReference type="Proteomes" id="UP001446871">
    <property type="component" value="Unassembled WGS sequence"/>
</dbReference>
<gene>
    <name evidence="3" type="ORF">PG996_011595</name>
</gene>
<feature type="region of interest" description="Disordered" evidence="1">
    <location>
        <begin position="36"/>
        <end position="60"/>
    </location>
</feature>
<dbReference type="InterPro" id="IPR009018">
    <property type="entry name" value="Signal_recog_particle_SRP9/14"/>
</dbReference>
<proteinExistence type="predicted"/>
<dbReference type="PANTHER" id="PTHR12834:SF12">
    <property type="entry name" value="SIGNAL RECOGNITION PARTICLE 9 KDA PROTEIN"/>
    <property type="match status" value="1"/>
</dbReference>
<feature type="domain" description="SRP9" evidence="2">
    <location>
        <begin position="6"/>
        <end position="100"/>
    </location>
</feature>
<evidence type="ECO:0000259" key="2">
    <source>
        <dbReference type="Pfam" id="PF05486"/>
    </source>
</evidence>
<evidence type="ECO:0000313" key="4">
    <source>
        <dbReference type="Proteomes" id="UP001446871"/>
    </source>
</evidence>
<protein>
    <submittedName>
        <fullName evidence="3">Signal recognition particle 9 kDa protein-domain-containing protein</fullName>
    </submittedName>
</protein>
<reference evidence="3 4" key="1">
    <citation type="submission" date="2023-01" db="EMBL/GenBank/DDBJ databases">
        <title>Analysis of 21 Apiospora genomes using comparative genomics revels a genus with tremendous synthesis potential of carbohydrate active enzymes and secondary metabolites.</title>
        <authorList>
            <person name="Sorensen T."/>
        </authorList>
    </citation>
    <scope>NUCLEOTIDE SEQUENCE [LARGE SCALE GENOMIC DNA]</scope>
    <source>
        <strain evidence="3 4">CBS 83171</strain>
    </source>
</reference>
<dbReference type="InterPro" id="IPR039432">
    <property type="entry name" value="SRP9_dom"/>
</dbReference>
<name>A0ABR1UFI5_9PEZI</name>
<dbReference type="Pfam" id="PF05486">
    <property type="entry name" value="SRP9-21"/>
    <property type="match status" value="1"/>
</dbReference>
<feature type="compositionally biased region" description="Low complexity" evidence="1">
    <location>
        <begin position="46"/>
        <end position="59"/>
    </location>
</feature>
<dbReference type="InterPro" id="IPR039914">
    <property type="entry name" value="SRP9-like"/>
</dbReference>
<dbReference type="EMBL" id="JAQQWM010000007">
    <property type="protein sequence ID" value="KAK8057658.1"/>
    <property type="molecule type" value="Genomic_DNA"/>
</dbReference>
<accession>A0ABR1UFI5</accession>
<keyword evidence="4" id="KW-1185">Reference proteome</keyword>
<dbReference type="PANTHER" id="PTHR12834">
    <property type="entry name" value="SIGNAL RECOGNITION PARTICLE 9 KDA PROTEIN"/>
    <property type="match status" value="1"/>
</dbReference>
<evidence type="ECO:0000256" key="1">
    <source>
        <dbReference type="SAM" id="MobiDB-lite"/>
    </source>
</evidence>
<organism evidence="3 4">
    <name type="scientific">Apiospora saccharicola</name>
    <dbReference type="NCBI Taxonomy" id="335842"/>
    <lineage>
        <taxon>Eukaryota</taxon>
        <taxon>Fungi</taxon>
        <taxon>Dikarya</taxon>
        <taxon>Ascomycota</taxon>
        <taxon>Pezizomycotina</taxon>
        <taxon>Sordariomycetes</taxon>
        <taxon>Xylariomycetidae</taxon>
        <taxon>Amphisphaeriales</taxon>
        <taxon>Apiosporaceae</taxon>
        <taxon>Apiospora</taxon>
    </lineage>
</organism>
<feature type="compositionally biased region" description="Low complexity" evidence="1">
    <location>
        <begin position="119"/>
        <end position="144"/>
    </location>
</feature>
<feature type="region of interest" description="Disordered" evidence="1">
    <location>
        <begin position="101"/>
        <end position="157"/>
    </location>
</feature>
<comment type="caution">
    <text evidence="3">The sequence shown here is derived from an EMBL/GenBank/DDBJ whole genome shotgun (WGS) entry which is preliminary data.</text>
</comment>
<sequence>MPHYAKSEEWLRESQLLLEARPTTTRITTKYSIKTPKLRKSKTADDAPATETAAAPKPARGFLTLKTYDPASGVTLKYRTSKAAEVSRLIMCLGKLSRPMAGLPEQKDEAMADAPAEEGTPAAEKSEAAATATTAAPAAQQAPATGGGKGKKKKGKK</sequence>
<dbReference type="Gene3D" id="3.30.720.10">
    <property type="entry name" value="Signal recognition particle alu RNA binding heterodimer, srp9/1"/>
    <property type="match status" value="1"/>
</dbReference>
<evidence type="ECO:0000313" key="3">
    <source>
        <dbReference type="EMBL" id="KAK8057658.1"/>
    </source>
</evidence>